<feature type="transmembrane region" description="Helical" evidence="7">
    <location>
        <begin position="12"/>
        <end position="31"/>
    </location>
</feature>
<keyword evidence="7" id="KW-0997">Cell inner membrane</keyword>
<dbReference type="Proteomes" id="UP000298213">
    <property type="component" value="Unassembled WGS sequence"/>
</dbReference>
<evidence type="ECO:0000256" key="5">
    <source>
        <dbReference type="ARBA" id="ARBA00022989"/>
    </source>
</evidence>
<proteinExistence type="inferred from homology"/>
<comment type="similarity">
    <text evidence="2 7">Belongs to the MgtC/SapB family.</text>
</comment>
<keyword evidence="4 7" id="KW-0812">Transmembrane</keyword>
<accession>A0A4Y8ZM32</accession>
<evidence type="ECO:0000259" key="8">
    <source>
        <dbReference type="Pfam" id="PF02308"/>
    </source>
</evidence>
<comment type="subcellular location">
    <subcellularLocation>
        <location evidence="7">Cell inner membrane</location>
        <topology evidence="7">Multi-pass membrane protein</topology>
    </subcellularLocation>
    <subcellularLocation>
        <location evidence="1">Cell membrane</location>
        <topology evidence="1">Multi-pass membrane protein</topology>
    </subcellularLocation>
</comment>
<comment type="caution">
    <text evidence="9">The sequence shown here is derived from an EMBL/GenBank/DDBJ whole genome shotgun (WGS) entry which is preliminary data.</text>
</comment>
<dbReference type="PANTHER" id="PTHR33778">
    <property type="entry name" value="PROTEIN MGTC"/>
    <property type="match status" value="1"/>
</dbReference>
<keyword evidence="5 7" id="KW-1133">Transmembrane helix</keyword>
<feature type="transmembrane region" description="Helical" evidence="7">
    <location>
        <begin position="77"/>
        <end position="96"/>
    </location>
</feature>
<evidence type="ECO:0000256" key="7">
    <source>
        <dbReference type="RuleBase" id="RU365041"/>
    </source>
</evidence>
<keyword evidence="10" id="KW-1185">Reference proteome</keyword>
<feature type="transmembrane region" description="Helical" evidence="7">
    <location>
        <begin position="43"/>
        <end position="65"/>
    </location>
</feature>
<dbReference type="OrthoDB" id="9811198at2"/>
<evidence type="ECO:0000313" key="10">
    <source>
        <dbReference type="Proteomes" id="UP000298213"/>
    </source>
</evidence>
<dbReference type="GO" id="GO:0005886">
    <property type="term" value="C:plasma membrane"/>
    <property type="evidence" value="ECO:0007669"/>
    <property type="project" value="UniProtKB-SubCell"/>
</dbReference>
<evidence type="ECO:0000256" key="6">
    <source>
        <dbReference type="ARBA" id="ARBA00023136"/>
    </source>
</evidence>
<dbReference type="Pfam" id="PF02308">
    <property type="entry name" value="MgtC"/>
    <property type="match status" value="1"/>
</dbReference>
<reference evidence="9 10" key="1">
    <citation type="submission" date="2019-03" db="EMBL/GenBank/DDBJ databases">
        <title>Genome sequence of Sphingomonas sp. 17J27-24.</title>
        <authorList>
            <person name="Kim M."/>
            <person name="Maeng S."/>
            <person name="Sathiyaraj S."/>
        </authorList>
    </citation>
    <scope>NUCLEOTIDE SEQUENCE [LARGE SCALE GENOMIC DNA]</scope>
    <source>
        <strain evidence="9 10">17J27-24</strain>
    </source>
</reference>
<keyword evidence="3" id="KW-1003">Cell membrane</keyword>
<evidence type="ECO:0000313" key="9">
    <source>
        <dbReference type="EMBL" id="TFI57058.1"/>
    </source>
</evidence>
<feature type="domain" description="MgtC/SapB/SrpB/YhiD N-terminal" evidence="8">
    <location>
        <begin position="21"/>
        <end position="146"/>
    </location>
</feature>
<feature type="transmembrane region" description="Helical" evidence="7">
    <location>
        <begin position="116"/>
        <end position="142"/>
    </location>
</feature>
<dbReference type="InterPro" id="IPR003416">
    <property type="entry name" value="MgtC/SapB/SrpB/YhiD_fam"/>
</dbReference>
<dbReference type="PRINTS" id="PR01837">
    <property type="entry name" value="MGTCSAPBPROT"/>
</dbReference>
<dbReference type="InterPro" id="IPR049177">
    <property type="entry name" value="MgtC_SapB_SrpB_YhiD_N"/>
</dbReference>
<dbReference type="EMBL" id="SPDV01000040">
    <property type="protein sequence ID" value="TFI57058.1"/>
    <property type="molecule type" value="Genomic_DNA"/>
</dbReference>
<evidence type="ECO:0000256" key="4">
    <source>
        <dbReference type="ARBA" id="ARBA00022692"/>
    </source>
</evidence>
<evidence type="ECO:0000256" key="1">
    <source>
        <dbReference type="ARBA" id="ARBA00004651"/>
    </source>
</evidence>
<gene>
    <name evidence="9" type="ORF">E2493_17035</name>
</gene>
<dbReference type="RefSeq" id="WP_135089225.1">
    <property type="nucleotide sequence ID" value="NZ_SPDV01000040.1"/>
</dbReference>
<dbReference type="AlphaFoldDB" id="A0A4Y8ZM32"/>
<evidence type="ECO:0000256" key="3">
    <source>
        <dbReference type="ARBA" id="ARBA00022475"/>
    </source>
</evidence>
<protein>
    <recommendedName>
        <fullName evidence="7">Protein MgtC</fullName>
    </recommendedName>
</protein>
<name>A0A4Y8ZM32_9SPHN</name>
<evidence type="ECO:0000256" key="2">
    <source>
        <dbReference type="ARBA" id="ARBA00009298"/>
    </source>
</evidence>
<sequence>MDSGAYFPVHIAWIDALARIALSILLALSIGVERFVHKKPVDFRPFVIISLSSCGLGLLVMELPFTSSDSNLSIDPAKVISGVMSGIGFLGAGALFREGDIVKGAGSAASIWSAGAIGLICGMGFFWLAGLVALGIILLFLLSRRFVETDAYTARLNQEDEDKVDR</sequence>
<organism evidence="9 10">
    <name type="scientific">Sphingomonas parva</name>
    <dbReference type="NCBI Taxonomy" id="2555898"/>
    <lineage>
        <taxon>Bacteria</taxon>
        <taxon>Pseudomonadati</taxon>
        <taxon>Pseudomonadota</taxon>
        <taxon>Alphaproteobacteria</taxon>
        <taxon>Sphingomonadales</taxon>
        <taxon>Sphingomonadaceae</taxon>
        <taxon>Sphingomonas</taxon>
    </lineage>
</organism>
<dbReference type="PANTHER" id="PTHR33778:SF1">
    <property type="entry name" value="MAGNESIUM TRANSPORTER YHID-RELATED"/>
    <property type="match status" value="1"/>
</dbReference>
<keyword evidence="6 7" id="KW-0472">Membrane</keyword>